<reference evidence="2 3" key="1">
    <citation type="journal article" date="2020" name="Sci. Rep.">
        <title>A novel cyanobacterial geosmin producer, revising GeoA distribution and dispersion patterns in Bacteria.</title>
        <authorList>
            <person name="Churro C."/>
            <person name="Semedo-Aguiar A.P."/>
            <person name="Silva A.D."/>
            <person name="Pereira-Leal J.B."/>
            <person name="Leite R.B."/>
        </authorList>
    </citation>
    <scope>NUCLEOTIDE SEQUENCE [LARGE SCALE GENOMIC DNA]</scope>
    <source>
        <strain evidence="2 3">IPMA8</strain>
    </source>
</reference>
<name>A0ABX2D0S9_9CYAN</name>
<feature type="domain" description="Insertion element IS402-like" evidence="1">
    <location>
        <begin position="9"/>
        <end position="82"/>
    </location>
</feature>
<comment type="caution">
    <text evidence="2">The sequence shown here is derived from an EMBL/GenBank/DDBJ whole genome shotgun (WGS) entry which is preliminary data.</text>
</comment>
<sequence length="184" mass="20858">MTKAYPNDLTLEQWELIAEMFPSAKTGGRPRTTAIYAVMNAIVYVLCQGCTWRALPGDFPPWSTVYGYFRRWQKDCTWLKVHDKLYQWVRVTAGREPSPSEAAVDSQSVETATMIHQDVGYDAGKQIHGRKRHLTVDLLGKRVTSFGYICLCPRTSRSKACPSTSVCNRKSSQAIAYDLDGWRI</sequence>
<organism evidence="2 3">
    <name type="scientific">Microcoleus asticus IPMA8</name>
    <dbReference type="NCBI Taxonomy" id="2563858"/>
    <lineage>
        <taxon>Bacteria</taxon>
        <taxon>Bacillati</taxon>
        <taxon>Cyanobacteriota</taxon>
        <taxon>Cyanophyceae</taxon>
        <taxon>Oscillatoriophycideae</taxon>
        <taxon>Oscillatoriales</taxon>
        <taxon>Microcoleaceae</taxon>
        <taxon>Microcoleus</taxon>
        <taxon>Microcoleus asticus</taxon>
    </lineage>
</organism>
<dbReference type="PANTHER" id="PTHR30007:SF0">
    <property type="entry name" value="TRANSPOSASE"/>
    <property type="match status" value="1"/>
</dbReference>
<gene>
    <name evidence="2" type="ORF">E5S67_04010</name>
</gene>
<dbReference type="Pfam" id="PF13340">
    <property type="entry name" value="DUF4096"/>
    <property type="match status" value="1"/>
</dbReference>
<dbReference type="PANTHER" id="PTHR30007">
    <property type="entry name" value="PHP DOMAIN PROTEIN"/>
    <property type="match status" value="1"/>
</dbReference>
<protein>
    <recommendedName>
        <fullName evidence="1">Insertion element IS402-like domain-containing protein</fullName>
    </recommendedName>
</protein>
<dbReference type="EMBL" id="SRRZ01000078">
    <property type="protein sequence ID" value="NQE36247.1"/>
    <property type="molecule type" value="Genomic_DNA"/>
</dbReference>
<accession>A0ABX2D0S9</accession>
<evidence type="ECO:0000313" key="3">
    <source>
        <dbReference type="Proteomes" id="UP000702425"/>
    </source>
</evidence>
<evidence type="ECO:0000313" key="2">
    <source>
        <dbReference type="EMBL" id="NQE36247.1"/>
    </source>
</evidence>
<dbReference type="NCBIfam" id="NF033580">
    <property type="entry name" value="transpos_IS5_3"/>
    <property type="match status" value="1"/>
</dbReference>
<dbReference type="InterPro" id="IPR025161">
    <property type="entry name" value="IS402-like_dom"/>
</dbReference>
<dbReference type="Proteomes" id="UP000702425">
    <property type="component" value="Unassembled WGS sequence"/>
</dbReference>
<evidence type="ECO:0000259" key="1">
    <source>
        <dbReference type="Pfam" id="PF13340"/>
    </source>
</evidence>
<proteinExistence type="predicted"/>
<keyword evidence="3" id="KW-1185">Reference proteome</keyword>